<dbReference type="AlphaFoldDB" id="D7FL93"/>
<dbReference type="PROSITE" id="PS00194">
    <property type="entry name" value="THIOREDOXIN_1"/>
    <property type="match status" value="1"/>
</dbReference>
<proteinExistence type="predicted"/>
<dbReference type="InterPro" id="IPR013766">
    <property type="entry name" value="Thioredoxin_domain"/>
</dbReference>
<dbReference type="PRINTS" id="PR00421">
    <property type="entry name" value="THIOREDOXIN"/>
</dbReference>
<dbReference type="eggNOG" id="KOG0907">
    <property type="taxonomic scope" value="Eukaryota"/>
</dbReference>
<dbReference type="Proteomes" id="UP000002630">
    <property type="component" value="Unassembled WGS sequence"/>
</dbReference>
<evidence type="ECO:0000259" key="2">
    <source>
        <dbReference type="PROSITE" id="PS51352"/>
    </source>
</evidence>
<organism evidence="3 4">
    <name type="scientific">Ectocarpus siliculosus</name>
    <name type="common">Brown alga</name>
    <name type="synonym">Conferva siliculosa</name>
    <dbReference type="NCBI Taxonomy" id="2880"/>
    <lineage>
        <taxon>Eukaryota</taxon>
        <taxon>Sar</taxon>
        <taxon>Stramenopiles</taxon>
        <taxon>Ochrophyta</taxon>
        <taxon>PX clade</taxon>
        <taxon>Phaeophyceae</taxon>
        <taxon>Ectocarpales</taxon>
        <taxon>Ectocarpaceae</taxon>
        <taxon>Ectocarpus</taxon>
    </lineage>
</organism>
<reference evidence="3 4" key="1">
    <citation type="journal article" date="2010" name="Nature">
        <title>The Ectocarpus genome and the independent evolution of multicellularity in brown algae.</title>
        <authorList>
            <person name="Cock J.M."/>
            <person name="Sterck L."/>
            <person name="Rouze P."/>
            <person name="Scornet D."/>
            <person name="Allen A.E."/>
            <person name="Amoutzias G."/>
            <person name="Anthouard V."/>
            <person name="Artiguenave F."/>
            <person name="Aury J.M."/>
            <person name="Badger J.H."/>
            <person name="Beszteri B."/>
            <person name="Billiau K."/>
            <person name="Bonnet E."/>
            <person name="Bothwell J.H."/>
            <person name="Bowler C."/>
            <person name="Boyen C."/>
            <person name="Brownlee C."/>
            <person name="Carrano C.J."/>
            <person name="Charrier B."/>
            <person name="Cho G.Y."/>
            <person name="Coelho S.M."/>
            <person name="Collen J."/>
            <person name="Corre E."/>
            <person name="Da Silva C."/>
            <person name="Delage L."/>
            <person name="Delaroque N."/>
            <person name="Dittami S.M."/>
            <person name="Doulbeau S."/>
            <person name="Elias M."/>
            <person name="Farnham G."/>
            <person name="Gachon C.M."/>
            <person name="Gschloessl B."/>
            <person name="Heesch S."/>
            <person name="Jabbari K."/>
            <person name="Jubin C."/>
            <person name="Kawai H."/>
            <person name="Kimura K."/>
            <person name="Kloareg B."/>
            <person name="Kupper F.C."/>
            <person name="Lang D."/>
            <person name="Le Bail A."/>
            <person name="Leblanc C."/>
            <person name="Lerouge P."/>
            <person name="Lohr M."/>
            <person name="Lopez P.J."/>
            <person name="Martens C."/>
            <person name="Maumus F."/>
            <person name="Michel G."/>
            <person name="Miranda-Saavedra D."/>
            <person name="Morales J."/>
            <person name="Moreau H."/>
            <person name="Motomura T."/>
            <person name="Nagasato C."/>
            <person name="Napoli C.A."/>
            <person name="Nelson D.R."/>
            <person name="Nyvall-Collen P."/>
            <person name="Peters A.F."/>
            <person name="Pommier C."/>
            <person name="Potin P."/>
            <person name="Poulain J."/>
            <person name="Quesneville H."/>
            <person name="Read B."/>
            <person name="Rensing S.A."/>
            <person name="Ritter A."/>
            <person name="Rousvoal S."/>
            <person name="Samanta M."/>
            <person name="Samson G."/>
            <person name="Schroeder D.C."/>
            <person name="Segurens B."/>
            <person name="Strittmatter M."/>
            <person name="Tonon T."/>
            <person name="Tregear J.W."/>
            <person name="Valentin K."/>
            <person name="von Dassow P."/>
            <person name="Yamagishi T."/>
            <person name="Van de Peer Y."/>
            <person name="Wincker P."/>
        </authorList>
    </citation>
    <scope>NUCLEOTIDE SEQUENCE [LARGE SCALE GENOMIC DNA]</scope>
    <source>
        <strain evidence="4">Ec32 / CCAP1310/4</strain>
    </source>
</reference>
<evidence type="ECO:0000256" key="1">
    <source>
        <dbReference type="ARBA" id="ARBA00023157"/>
    </source>
</evidence>
<name>D7FL93_ECTSI</name>
<dbReference type="Pfam" id="PF00085">
    <property type="entry name" value="Thioredoxin"/>
    <property type="match status" value="1"/>
</dbReference>
<evidence type="ECO:0000313" key="3">
    <source>
        <dbReference type="EMBL" id="CBJ29664.1"/>
    </source>
</evidence>
<feature type="domain" description="Thioredoxin" evidence="2">
    <location>
        <begin position="11"/>
        <end position="137"/>
    </location>
</feature>
<evidence type="ECO:0000313" key="4">
    <source>
        <dbReference type="Proteomes" id="UP000002630"/>
    </source>
</evidence>
<dbReference type="PROSITE" id="PS51352">
    <property type="entry name" value="THIOREDOXIN_2"/>
    <property type="match status" value="1"/>
</dbReference>
<accession>D7FL93</accession>
<sequence>MLRTAGRAIHQHCRQRVPQASTPPCVRHFSAGGGDRLVELSTKDDYVNFPREKSVLYFTAKWCPPCRRIGPFLAELSEETPAVSFGKVDIDDNEEAAQMAHIKSVPTFKFFKGGQEIDSMSGADANLLEQNVAKLAEA</sequence>
<keyword evidence="4" id="KW-1185">Reference proteome</keyword>
<dbReference type="InParanoid" id="D7FL93"/>
<dbReference type="InterPro" id="IPR036249">
    <property type="entry name" value="Thioredoxin-like_sf"/>
</dbReference>
<dbReference type="InterPro" id="IPR017937">
    <property type="entry name" value="Thioredoxin_CS"/>
</dbReference>
<gene>
    <name evidence="3" type="primary">TrxO</name>
    <name evidence="3" type="ORF">Esi_0156_0015</name>
</gene>
<dbReference type="EMBL" id="FN649760">
    <property type="protein sequence ID" value="CBJ29664.1"/>
    <property type="molecule type" value="Genomic_DNA"/>
</dbReference>
<dbReference type="CDD" id="cd02947">
    <property type="entry name" value="TRX_family"/>
    <property type="match status" value="1"/>
</dbReference>
<dbReference type="STRING" id="2880.D7FL93"/>
<keyword evidence="1" id="KW-1015">Disulfide bond</keyword>
<dbReference type="OrthoDB" id="2121326at2759"/>
<protein>
    <submittedName>
        <fullName evidence="3">Thioredoxin O</fullName>
    </submittedName>
</protein>
<dbReference type="PANTHER" id="PTHR46115">
    <property type="entry name" value="THIOREDOXIN-LIKE PROTEIN 1"/>
    <property type="match status" value="1"/>
</dbReference>
<dbReference type="Gene3D" id="3.40.30.10">
    <property type="entry name" value="Glutaredoxin"/>
    <property type="match status" value="1"/>
</dbReference>
<dbReference type="SUPFAM" id="SSF52833">
    <property type="entry name" value="Thioredoxin-like"/>
    <property type="match status" value="1"/>
</dbReference>